<dbReference type="Proteomes" id="UP000184600">
    <property type="component" value="Unassembled WGS sequence"/>
</dbReference>
<sequence length="187" mass="21248">MNCTHCNNGTLRPSFIDGLFRAHTCSGCGGNWVLIEDFVTWKEKNEAFHFPADYNVSELSEESEDTKRALMCPVTGTIMRKFKISAKNDHRIDYSAPVGGIWLDKGEWELLKAEGLAGVLNHVVTAQWQKKIREESASDNFAALYEAKFGQADYAKIREIREWLNTHPQKADLRSYLLADDPYSAEK</sequence>
<dbReference type="InterPro" id="IPR027392">
    <property type="entry name" value="TF_Znf"/>
</dbReference>
<protein>
    <recommendedName>
        <fullName evidence="1">Transcription factor zinc-finger domain-containing protein</fullName>
    </recommendedName>
</protein>
<evidence type="ECO:0000313" key="2">
    <source>
        <dbReference type="EMBL" id="SHO57449.1"/>
    </source>
</evidence>
<organism evidence="2 3">
    <name type="scientific">Vibrio quintilis</name>
    <dbReference type="NCBI Taxonomy" id="1117707"/>
    <lineage>
        <taxon>Bacteria</taxon>
        <taxon>Pseudomonadati</taxon>
        <taxon>Pseudomonadota</taxon>
        <taxon>Gammaproteobacteria</taxon>
        <taxon>Vibrionales</taxon>
        <taxon>Vibrionaceae</taxon>
        <taxon>Vibrio</taxon>
    </lineage>
</organism>
<name>A0A1M7YXN9_9VIBR</name>
<evidence type="ECO:0000313" key="3">
    <source>
        <dbReference type="Proteomes" id="UP000184600"/>
    </source>
</evidence>
<proteinExistence type="predicted"/>
<dbReference type="RefSeq" id="WP_073584394.1">
    <property type="nucleotide sequence ID" value="NZ_AP024898.1"/>
</dbReference>
<reference evidence="3" key="1">
    <citation type="submission" date="2016-12" db="EMBL/GenBank/DDBJ databases">
        <authorList>
            <person name="Rodrigo-Torres L."/>
            <person name="Arahal R.D."/>
            <person name="Lucena T."/>
        </authorList>
    </citation>
    <scope>NUCLEOTIDE SEQUENCE [LARGE SCALE GENOMIC DNA]</scope>
</reference>
<dbReference type="AlphaFoldDB" id="A0A1M7YXN9"/>
<dbReference type="STRING" id="1117707.VQ7734_03218"/>
<evidence type="ECO:0000259" key="1">
    <source>
        <dbReference type="Pfam" id="PF13453"/>
    </source>
</evidence>
<dbReference type="OrthoDB" id="9814037at2"/>
<accession>A0A1M7YXN9</accession>
<dbReference type="EMBL" id="FRFG01000040">
    <property type="protein sequence ID" value="SHO57449.1"/>
    <property type="molecule type" value="Genomic_DNA"/>
</dbReference>
<dbReference type="Pfam" id="PF13453">
    <property type="entry name" value="Zn_ribbon_TFIIB"/>
    <property type="match status" value="1"/>
</dbReference>
<keyword evidence="3" id="KW-1185">Reference proteome</keyword>
<feature type="domain" description="Transcription factor zinc-finger" evidence="1">
    <location>
        <begin position="2"/>
        <end position="44"/>
    </location>
</feature>
<gene>
    <name evidence="2" type="ORF">VQ7734_03218</name>
</gene>